<dbReference type="EMBL" id="CM010637">
    <property type="protein sequence ID" value="RID40837.1"/>
    <property type="molecule type" value="Genomic_DNA"/>
</dbReference>
<dbReference type="SUPFAM" id="SSF53098">
    <property type="entry name" value="Ribonuclease H-like"/>
    <property type="match status" value="1"/>
</dbReference>
<dbReference type="Pfam" id="PF14291">
    <property type="entry name" value="DUF4371"/>
    <property type="match status" value="1"/>
</dbReference>
<proteinExistence type="predicted"/>
<evidence type="ECO:0000259" key="1">
    <source>
        <dbReference type="Pfam" id="PF14291"/>
    </source>
</evidence>
<evidence type="ECO:0000313" key="3">
    <source>
        <dbReference type="Proteomes" id="UP000264353"/>
    </source>
</evidence>
<sequence>MDQFLNLKRKFSSTDDIHLDDMPHDPRERKEIHEYDHNQIDKVRRNVKKENEYCFFCYLFSNKKKCVSVGFVIEGFDSVINRFHNIAKKKCEDLMRQGQSIQHAFQKQTDVVKKEYRIRLNALVDAARYLLKQGLPFRSHDETADSSSKRIFFGVIFCFVDKHGIVKERFVGLIHVKDTCSLSLKSGIDSLLAKYSMSLKMVRGQGYDGFGILCHCFAHQLQLVVVAVAKKRFEVRDFFDKIYLLVNVVETSCKRKYKMREIQRYIIEKRISSGEIKIGKRLNQESSLPRPGSTRWGSHYQTLLRLVEMFSYVDEMLVYVEDECADLIHFLWKHDTGILNMEDDFIDPRKLHKKTNITNLHHYQVNYFYTVLDMALQDFNGRFNEVNSELLFDKEKLLRLAKLYPEDFSVIECISLKQQLDIYIDNVRGDEKFVDLKHFGDLSRLMVETKKHLFQFLVYRLLKLFLTLENEDRQDRNCMGDQFLSDCLICCIEKNNI</sequence>
<dbReference type="Proteomes" id="UP000264353">
    <property type="component" value="Chromosome A10"/>
</dbReference>
<protein>
    <recommendedName>
        <fullName evidence="1">DUF4371 domain-containing protein</fullName>
    </recommendedName>
</protein>
<dbReference type="InterPro" id="IPR012337">
    <property type="entry name" value="RNaseH-like_sf"/>
</dbReference>
<gene>
    <name evidence="2" type="ORF">BRARA_J00849</name>
</gene>
<dbReference type="PANTHER" id="PTHR11697">
    <property type="entry name" value="GENERAL TRANSCRIPTION FACTOR 2-RELATED ZINC FINGER PROTEIN"/>
    <property type="match status" value="1"/>
</dbReference>
<evidence type="ECO:0000313" key="2">
    <source>
        <dbReference type="EMBL" id="RID40837.1"/>
    </source>
</evidence>
<dbReference type="PANTHER" id="PTHR11697:SF230">
    <property type="entry name" value="ZINC FINGER, MYM DOMAIN CONTAINING 1"/>
    <property type="match status" value="1"/>
</dbReference>
<accession>A0A397XJD3</accession>
<name>A0A397XJD3_BRACM</name>
<dbReference type="InterPro" id="IPR025398">
    <property type="entry name" value="DUF4371"/>
</dbReference>
<dbReference type="InterPro" id="IPR055298">
    <property type="entry name" value="AtLOH3-like"/>
</dbReference>
<organism evidence="2 3">
    <name type="scientific">Brassica campestris</name>
    <name type="common">Field mustard</name>
    <dbReference type="NCBI Taxonomy" id="3711"/>
    <lineage>
        <taxon>Eukaryota</taxon>
        <taxon>Viridiplantae</taxon>
        <taxon>Streptophyta</taxon>
        <taxon>Embryophyta</taxon>
        <taxon>Tracheophyta</taxon>
        <taxon>Spermatophyta</taxon>
        <taxon>Magnoliopsida</taxon>
        <taxon>eudicotyledons</taxon>
        <taxon>Gunneridae</taxon>
        <taxon>Pentapetalae</taxon>
        <taxon>rosids</taxon>
        <taxon>malvids</taxon>
        <taxon>Brassicales</taxon>
        <taxon>Brassicaceae</taxon>
        <taxon>Brassiceae</taxon>
        <taxon>Brassica</taxon>
    </lineage>
</organism>
<feature type="domain" description="DUF4371" evidence="1">
    <location>
        <begin position="80"/>
        <end position="152"/>
    </location>
</feature>
<reference evidence="2 3" key="1">
    <citation type="submission" date="2018-06" db="EMBL/GenBank/DDBJ databases">
        <title>WGS assembly of Brassica rapa FPsc.</title>
        <authorList>
            <person name="Bowman J."/>
            <person name="Kohchi T."/>
            <person name="Yamato K."/>
            <person name="Jenkins J."/>
            <person name="Shu S."/>
            <person name="Ishizaki K."/>
            <person name="Yamaoka S."/>
            <person name="Nishihama R."/>
            <person name="Nakamura Y."/>
            <person name="Berger F."/>
            <person name="Adam C."/>
            <person name="Aki S."/>
            <person name="Althoff F."/>
            <person name="Araki T."/>
            <person name="Arteaga-Vazquez M."/>
            <person name="Balasubrmanian S."/>
            <person name="Bauer D."/>
            <person name="Boehm C."/>
            <person name="Briginshaw L."/>
            <person name="Caballero-Perez J."/>
            <person name="Catarino B."/>
            <person name="Chen F."/>
            <person name="Chiyoda S."/>
            <person name="Chovatia M."/>
            <person name="Davies K."/>
            <person name="Delmans M."/>
            <person name="Demura T."/>
            <person name="Dierschke T."/>
            <person name="Dolan L."/>
            <person name="Dorantes-Acosta A."/>
            <person name="Eklund D."/>
            <person name="Florent S."/>
            <person name="Flores-Sandoval E."/>
            <person name="Fujiyama A."/>
            <person name="Fukuzawa H."/>
            <person name="Galik B."/>
            <person name="Grimanelli D."/>
            <person name="Grimwood J."/>
            <person name="Grossniklaus U."/>
            <person name="Hamada T."/>
            <person name="Haseloff J."/>
            <person name="Hetherington A."/>
            <person name="Higo A."/>
            <person name="Hirakawa Y."/>
            <person name="Hundley H."/>
            <person name="Ikeda Y."/>
            <person name="Inoue K."/>
            <person name="Inoue S."/>
            <person name="Ishida S."/>
            <person name="Jia Q."/>
            <person name="Kakita M."/>
            <person name="Kanazawa T."/>
            <person name="Kawai Y."/>
            <person name="Kawashima T."/>
            <person name="Kennedy M."/>
            <person name="Kinose K."/>
            <person name="Kinoshita T."/>
            <person name="Kohara Y."/>
            <person name="Koide E."/>
            <person name="Komatsu K."/>
            <person name="Kopischke S."/>
            <person name="Kubo M."/>
            <person name="Kyozuka J."/>
            <person name="Lagercrantz U."/>
            <person name="Lin S."/>
            <person name="Lindquist E."/>
            <person name="Lipzen A."/>
            <person name="Lu C."/>
            <person name="Luna E."/>
            <person name="Martienssen R."/>
            <person name="Minamino N."/>
            <person name="Mizutani M."/>
            <person name="Mizutani M."/>
            <person name="Mochizuki N."/>
            <person name="Monte I."/>
            <person name="Mosher R."/>
            <person name="Nagasaki H."/>
            <person name="Nakagami H."/>
            <person name="Naramoto S."/>
            <person name="Nishitani K."/>
            <person name="Ohtani M."/>
            <person name="Okamoto T."/>
            <person name="Okumura M."/>
            <person name="Phillips J."/>
            <person name="Pollak B."/>
            <person name="Reinders A."/>
            <person name="Roevekamp M."/>
            <person name="Sano R."/>
            <person name="Sawa S."/>
            <person name="Schmid M."/>
            <person name="Shirakawa M."/>
            <person name="Solano R."/>
            <person name="Spunde A."/>
            <person name="Suetsugu N."/>
            <person name="Sugano S."/>
            <person name="Sugiyama A."/>
            <person name="Sun R."/>
            <person name="Suzuki Y."/>
            <person name="Takenaka M."/>
            <person name="Takezawa D."/>
            <person name="Tomogane H."/>
            <person name="Tsuzuki M."/>
            <person name="Ueda T."/>
            <person name="Umeda M."/>
            <person name="Ward J."/>
            <person name="Watanabe Y."/>
            <person name="Yazaki K."/>
            <person name="Yokoyama R."/>
            <person name="Yoshitake Y."/>
            <person name="Yotsui I."/>
            <person name="Zachgo S."/>
            <person name="Schmutz J."/>
        </authorList>
    </citation>
    <scope>NUCLEOTIDE SEQUENCE [LARGE SCALE GENOMIC DNA]</scope>
    <source>
        <strain evidence="3">cv. B-3</strain>
    </source>
</reference>
<dbReference type="AlphaFoldDB" id="A0A397XJD3"/>